<dbReference type="Proteomes" id="UP000319004">
    <property type="component" value="Chromosome"/>
</dbReference>
<keyword evidence="6" id="KW-0732">Signal</keyword>
<keyword evidence="1" id="KW-0004">4Fe-4S</keyword>
<keyword evidence="8" id="KW-1185">Reference proteome</keyword>
<dbReference type="PANTHER" id="PTHR43498:SF1">
    <property type="entry name" value="COB--COM HETERODISULFIDE REDUCTASE IRON-SULFUR SUBUNIT A"/>
    <property type="match status" value="1"/>
</dbReference>
<sequence length="891" mass="99481" precursor="true">MRFVFVLLIGLFVSIPSAKTADEMDADLLIVGGTESGWAAAIQAARLGVEKIVIVHDGRWLGGQFTEQALACVDENKGVGKVGWGVDWHPMKRSFHRFGLFKELMDRIEAFNTAKYGSPMPGLPHHGPSTFRPAEAEAIFREMLRPCLQTGQVVLVTDRYPVKADVDRSEKIPALTGLWFAPLDGSDPDLHVRAELTIDASDWGDAIQASGAAFEYGPDPPSRYGEPSAPENAPTNEMNPITWAMIVAESDQETPIAKPSRFDDRNYPRATHFSLNEFRDLDWDVKKVRLGAIRHWPDADETSKRQLSVYSVRRIVEGRTSRDGKTAILLNYMNGQDYPLERLPAHVADALEATEPGASQKNIVVLSRPQREIIFRDAKQHSLGVLYHLQNFVHDRAPDQTNSFRRFHLSDEFGTPDRLPPKPYIRESLRLKAMYMMREQDGRNRDGDTKTKATPRFAAVMYPDGLFAWQFHYDFHRTGRTYLISENASGEGNQGPWIDFHKPLRHTNFLSDRSVFPLRSLVPERFNGLLGAQGNLGFSSIVSAAIRLHDQRIHVGQAAGATAAVALDAAVSPRQIPYDRALLESVRHALCGQVDAATPILLWPFRDLDSGHPAFVAINRLAALRLLPLGIRDVDFRPDDPASSDWIAEVVAKVEGASLPPEWTSGTRGEFCQLWWTVIQQQGSDGWAFQRLSLEDADGDGIVDRDDALLFTPNEPIRFEIERRVLSADRDGVPEIPSVPCQSFDFCGPGVAVDDGFVADHGQRYDHERGYGWTDDLRQHHRKRNRIDGPGDSFVFTRETATWECRVANGRYRISVCIGDSGHDQSLQSVSVEGHRWIDRVSTPEGEFIEVTGEVSIQDGRLTVDIGSGAKGSNTCLNWLQVEGPLSQRAK</sequence>
<accession>A0A518HRH9</accession>
<dbReference type="PANTHER" id="PTHR43498">
    <property type="entry name" value="FERREDOXIN:COB-COM HETERODISULFIDE REDUCTASE SUBUNIT A"/>
    <property type="match status" value="1"/>
</dbReference>
<dbReference type="Pfam" id="PF12831">
    <property type="entry name" value="FAD_oxidored"/>
    <property type="match status" value="1"/>
</dbReference>
<gene>
    <name evidence="7" type="ORF">Enr13x_33130</name>
</gene>
<evidence type="ECO:0000256" key="1">
    <source>
        <dbReference type="ARBA" id="ARBA00022485"/>
    </source>
</evidence>
<evidence type="ECO:0000256" key="5">
    <source>
        <dbReference type="ARBA" id="ARBA00023014"/>
    </source>
</evidence>
<reference evidence="7 8" key="1">
    <citation type="submission" date="2019-03" db="EMBL/GenBank/DDBJ databases">
        <title>Deep-cultivation of Planctomycetes and their phenomic and genomic characterization uncovers novel biology.</title>
        <authorList>
            <person name="Wiegand S."/>
            <person name="Jogler M."/>
            <person name="Boedeker C."/>
            <person name="Pinto D."/>
            <person name="Vollmers J."/>
            <person name="Rivas-Marin E."/>
            <person name="Kohn T."/>
            <person name="Peeters S.H."/>
            <person name="Heuer A."/>
            <person name="Rast P."/>
            <person name="Oberbeckmann S."/>
            <person name="Bunk B."/>
            <person name="Jeske O."/>
            <person name="Meyerdierks A."/>
            <person name="Storesund J.E."/>
            <person name="Kallscheuer N."/>
            <person name="Luecker S."/>
            <person name="Lage O.M."/>
            <person name="Pohl T."/>
            <person name="Merkel B.J."/>
            <person name="Hornburger P."/>
            <person name="Mueller R.-W."/>
            <person name="Bruemmer F."/>
            <person name="Labrenz M."/>
            <person name="Spormann A.M."/>
            <person name="Op den Camp H."/>
            <person name="Overmann J."/>
            <person name="Amann R."/>
            <person name="Jetten M.S.M."/>
            <person name="Mascher T."/>
            <person name="Medema M.H."/>
            <person name="Devos D.P."/>
            <person name="Kaster A.-K."/>
            <person name="Ovreas L."/>
            <person name="Rohde M."/>
            <person name="Galperin M.Y."/>
            <person name="Jogler C."/>
        </authorList>
    </citation>
    <scope>NUCLEOTIDE SEQUENCE [LARGE SCALE GENOMIC DNA]</scope>
    <source>
        <strain evidence="7 8">Enr13</strain>
    </source>
</reference>
<keyword evidence="4" id="KW-0408">Iron</keyword>
<dbReference type="OrthoDB" id="223453at2"/>
<dbReference type="InterPro" id="IPR036188">
    <property type="entry name" value="FAD/NAD-bd_sf"/>
</dbReference>
<protein>
    <submittedName>
        <fullName evidence="7">FAD dependent oxidoreductase</fullName>
    </submittedName>
</protein>
<dbReference type="GO" id="GO:0051539">
    <property type="term" value="F:4 iron, 4 sulfur cluster binding"/>
    <property type="evidence" value="ECO:0007669"/>
    <property type="project" value="UniProtKB-KW"/>
</dbReference>
<organism evidence="7 8">
    <name type="scientific">Stieleria neptunia</name>
    <dbReference type="NCBI Taxonomy" id="2527979"/>
    <lineage>
        <taxon>Bacteria</taxon>
        <taxon>Pseudomonadati</taxon>
        <taxon>Planctomycetota</taxon>
        <taxon>Planctomycetia</taxon>
        <taxon>Pirellulales</taxon>
        <taxon>Pirellulaceae</taxon>
        <taxon>Stieleria</taxon>
    </lineage>
</organism>
<dbReference type="InterPro" id="IPR039650">
    <property type="entry name" value="HdrA-like"/>
</dbReference>
<keyword evidence="5" id="KW-0411">Iron-sulfur</keyword>
<feature type="chain" id="PRO_5021741768" evidence="6">
    <location>
        <begin position="22"/>
        <end position="891"/>
    </location>
</feature>
<dbReference type="SUPFAM" id="SSF49785">
    <property type="entry name" value="Galactose-binding domain-like"/>
    <property type="match status" value="1"/>
</dbReference>
<keyword evidence="3" id="KW-0560">Oxidoreductase</keyword>
<dbReference type="AlphaFoldDB" id="A0A518HRH9"/>
<dbReference type="InterPro" id="IPR008979">
    <property type="entry name" value="Galactose-bd-like_sf"/>
</dbReference>
<keyword evidence="2" id="KW-0479">Metal-binding</keyword>
<evidence type="ECO:0000313" key="8">
    <source>
        <dbReference type="Proteomes" id="UP000319004"/>
    </source>
</evidence>
<dbReference type="SUPFAM" id="SSF51905">
    <property type="entry name" value="FAD/NAD(P)-binding domain"/>
    <property type="match status" value="1"/>
</dbReference>
<evidence type="ECO:0000256" key="6">
    <source>
        <dbReference type="SAM" id="SignalP"/>
    </source>
</evidence>
<feature type="signal peptide" evidence="6">
    <location>
        <begin position="1"/>
        <end position="21"/>
    </location>
</feature>
<dbReference type="RefSeq" id="WP_145387621.1">
    <property type="nucleotide sequence ID" value="NZ_CP037423.1"/>
</dbReference>
<dbReference type="Gene3D" id="2.60.120.430">
    <property type="entry name" value="Galactose-binding lectin"/>
    <property type="match status" value="1"/>
</dbReference>
<evidence type="ECO:0000313" key="7">
    <source>
        <dbReference type="EMBL" id="QDV43456.1"/>
    </source>
</evidence>
<name>A0A518HRH9_9BACT</name>
<evidence type="ECO:0000256" key="3">
    <source>
        <dbReference type="ARBA" id="ARBA00023002"/>
    </source>
</evidence>
<dbReference type="KEGG" id="snep:Enr13x_33130"/>
<evidence type="ECO:0000256" key="2">
    <source>
        <dbReference type="ARBA" id="ARBA00022723"/>
    </source>
</evidence>
<evidence type="ECO:0000256" key="4">
    <source>
        <dbReference type="ARBA" id="ARBA00023004"/>
    </source>
</evidence>
<dbReference type="GO" id="GO:0016491">
    <property type="term" value="F:oxidoreductase activity"/>
    <property type="evidence" value="ECO:0007669"/>
    <property type="project" value="UniProtKB-KW"/>
</dbReference>
<dbReference type="GO" id="GO:0046872">
    <property type="term" value="F:metal ion binding"/>
    <property type="evidence" value="ECO:0007669"/>
    <property type="project" value="UniProtKB-KW"/>
</dbReference>
<proteinExistence type="predicted"/>
<dbReference type="EMBL" id="CP037423">
    <property type="protein sequence ID" value="QDV43456.1"/>
    <property type="molecule type" value="Genomic_DNA"/>
</dbReference>
<dbReference type="Gene3D" id="3.50.50.60">
    <property type="entry name" value="FAD/NAD(P)-binding domain"/>
    <property type="match status" value="1"/>
</dbReference>